<proteinExistence type="predicted"/>
<keyword evidence="3 5" id="KW-1133">Transmembrane helix</keyword>
<protein>
    <submittedName>
        <fullName evidence="6">Uncharacterized protein</fullName>
    </submittedName>
</protein>
<feature type="transmembrane region" description="Helical" evidence="5">
    <location>
        <begin position="87"/>
        <end position="110"/>
    </location>
</feature>
<dbReference type="AlphaFoldDB" id="A0AAV5RKQ7"/>
<feature type="transmembrane region" description="Helical" evidence="5">
    <location>
        <begin position="173"/>
        <end position="194"/>
    </location>
</feature>
<name>A0AAV5RKQ7_STABA</name>
<dbReference type="SUPFAM" id="SSF144091">
    <property type="entry name" value="Rhomboid-like"/>
    <property type="match status" value="1"/>
</dbReference>
<keyword evidence="7" id="KW-1185">Reference proteome</keyword>
<evidence type="ECO:0000256" key="2">
    <source>
        <dbReference type="ARBA" id="ARBA00022692"/>
    </source>
</evidence>
<dbReference type="InterPro" id="IPR035952">
    <property type="entry name" value="Rhomboid-like_sf"/>
</dbReference>
<feature type="transmembrane region" description="Helical" evidence="5">
    <location>
        <begin position="116"/>
        <end position="134"/>
    </location>
</feature>
<evidence type="ECO:0000256" key="5">
    <source>
        <dbReference type="SAM" id="Phobius"/>
    </source>
</evidence>
<evidence type="ECO:0000313" key="6">
    <source>
        <dbReference type="EMBL" id="GMM51980.1"/>
    </source>
</evidence>
<dbReference type="EMBL" id="BTGC01000008">
    <property type="protein sequence ID" value="GMM51980.1"/>
    <property type="molecule type" value="Genomic_DNA"/>
</dbReference>
<comment type="caution">
    <text evidence="6">The sequence shown here is derived from an EMBL/GenBank/DDBJ whole genome shotgun (WGS) entry which is preliminary data.</text>
</comment>
<gene>
    <name evidence="6" type="ORF">DASB73_029430</name>
</gene>
<evidence type="ECO:0000256" key="4">
    <source>
        <dbReference type="ARBA" id="ARBA00023136"/>
    </source>
</evidence>
<evidence type="ECO:0000256" key="1">
    <source>
        <dbReference type="ARBA" id="ARBA00004141"/>
    </source>
</evidence>
<dbReference type="Proteomes" id="UP001362899">
    <property type="component" value="Unassembled WGS sequence"/>
</dbReference>
<feature type="transmembrane region" description="Helical" evidence="5">
    <location>
        <begin position="15"/>
        <end position="33"/>
    </location>
</feature>
<dbReference type="GO" id="GO:0016020">
    <property type="term" value="C:membrane"/>
    <property type="evidence" value="ECO:0007669"/>
    <property type="project" value="UniProtKB-SubCell"/>
</dbReference>
<comment type="subcellular location">
    <subcellularLocation>
        <location evidence="1">Membrane</location>
        <topology evidence="1">Multi-pass membrane protein</topology>
    </subcellularLocation>
</comment>
<evidence type="ECO:0000313" key="7">
    <source>
        <dbReference type="Proteomes" id="UP001362899"/>
    </source>
</evidence>
<sequence>MPFLIDSMRSMRPPALTTGLFLFCLLINLLGLLDDLDLTPTALFEFNLNRLSFYTLVCRNTESLLLSYLFLAPLLGQYELRNGTVRAGIVLNIATFIPGVLSNLICKITNYHIMDYVFYGPTTLMLTFAAFLSVNNWPAPRVTIRGMALTLPSAIIPFVMYFVFLIFEFRFWFLYTLALGMGFGLGLGPLGFLVEPTTNVVEWIEERLSWLIVVLKKIVDFVTEIEARERRETNFRSLAVDTVEEA</sequence>
<keyword evidence="2 5" id="KW-0812">Transmembrane</keyword>
<evidence type="ECO:0000256" key="3">
    <source>
        <dbReference type="ARBA" id="ARBA00022989"/>
    </source>
</evidence>
<organism evidence="6 7">
    <name type="scientific">Starmerella bacillaris</name>
    <name type="common">Yeast</name>
    <name type="synonym">Candida zemplinina</name>
    <dbReference type="NCBI Taxonomy" id="1247836"/>
    <lineage>
        <taxon>Eukaryota</taxon>
        <taxon>Fungi</taxon>
        <taxon>Dikarya</taxon>
        <taxon>Ascomycota</taxon>
        <taxon>Saccharomycotina</taxon>
        <taxon>Dipodascomycetes</taxon>
        <taxon>Dipodascales</taxon>
        <taxon>Trichomonascaceae</taxon>
        <taxon>Starmerella</taxon>
    </lineage>
</organism>
<accession>A0AAV5RKQ7</accession>
<keyword evidence="4 5" id="KW-0472">Membrane</keyword>
<reference evidence="6 7" key="1">
    <citation type="journal article" date="2023" name="Elife">
        <title>Identification of key yeast species and microbe-microbe interactions impacting larval growth of Drosophila in the wild.</title>
        <authorList>
            <person name="Mure A."/>
            <person name="Sugiura Y."/>
            <person name="Maeda R."/>
            <person name="Honda K."/>
            <person name="Sakurai N."/>
            <person name="Takahashi Y."/>
            <person name="Watada M."/>
            <person name="Katoh T."/>
            <person name="Gotoh A."/>
            <person name="Gotoh Y."/>
            <person name="Taniguchi I."/>
            <person name="Nakamura K."/>
            <person name="Hayashi T."/>
            <person name="Katayama T."/>
            <person name="Uemura T."/>
            <person name="Hattori Y."/>
        </authorList>
    </citation>
    <scope>NUCLEOTIDE SEQUENCE [LARGE SCALE GENOMIC DNA]</scope>
    <source>
        <strain evidence="6 7">SB-73</strain>
    </source>
</reference>
<feature type="transmembrane region" description="Helical" evidence="5">
    <location>
        <begin position="146"/>
        <end position="167"/>
    </location>
</feature>